<evidence type="ECO:0000313" key="1">
    <source>
        <dbReference type="EMBL" id="EMP40791.1"/>
    </source>
</evidence>
<reference evidence="2" key="1">
    <citation type="journal article" date="2013" name="Nat. Genet.">
        <title>The draft genomes of soft-shell turtle and green sea turtle yield insights into the development and evolution of the turtle-specific body plan.</title>
        <authorList>
            <person name="Wang Z."/>
            <person name="Pascual-Anaya J."/>
            <person name="Zadissa A."/>
            <person name="Li W."/>
            <person name="Niimura Y."/>
            <person name="Huang Z."/>
            <person name="Li C."/>
            <person name="White S."/>
            <person name="Xiong Z."/>
            <person name="Fang D."/>
            <person name="Wang B."/>
            <person name="Ming Y."/>
            <person name="Chen Y."/>
            <person name="Zheng Y."/>
            <person name="Kuraku S."/>
            <person name="Pignatelli M."/>
            <person name="Herrero J."/>
            <person name="Beal K."/>
            <person name="Nozawa M."/>
            <person name="Li Q."/>
            <person name="Wang J."/>
            <person name="Zhang H."/>
            <person name="Yu L."/>
            <person name="Shigenobu S."/>
            <person name="Wang J."/>
            <person name="Liu J."/>
            <person name="Flicek P."/>
            <person name="Searle S."/>
            <person name="Wang J."/>
            <person name="Kuratani S."/>
            <person name="Yin Y."/>
            <person name="Aken B."/>
            <person name="Zhang G."/>
            <person name="Irie N."/>
        </authorList>
    </citation>
    <scope>NUCLEOTIDE SEQUENCE [LARGE SCALE GENOMIC DNA]</scope>
</reference>
<dbReference type="AlphaFoldDB" id="M7BSD3"/>
<evidence type="ECO:0000313" key="2">
    <source>
        <dbReference type="Proteomes" id="UP000031443"/>
    </source>
</evidence>
<sequence length="199" mass="22471">MDVEMFSDPPLPYNFSGVPQRVFCFSKCQVLLLGIAFSPYRVHIDLLGKTGIVKDTGKEKSDEKPQRTGSNFKQLSNRKGKYSINCMTKLVQIQTDIIFLSKCKQMDIVPKGLKTFLLNPGFVLEMAHLDYHTHCKESDHFTEAITNRRAGSSQLPYQDIDKTLYALIISSAANPKCLTAMNGKMMMSPQEQEEREIGP</sequence>
<accession>M7BSD3</accession>
<name>M7BSD3_CHEMY</name>
<gene>
    <name evidence="1" type="ORF">UY3_01917</name>
</gene>
<dbReference type="Proteomes" id="UP000031443">
    <property type="component" value="Unassembled WGS sequence"/>
</dbReference>
<proteinExistence type="predicted"/>
<keyword evidence="2" id="KW-1185">Reference proteome</keyword>
<organism evidence="1 2">
    <name type="scientific">Chelonia mydas</name>
    <name type="common">Green sea-turtle</name>
    <name type="synonym">Chelonia agassizi</name>
    <dbReference type="NCBI Taxonomy" id="8469"/>
    <lineage>
        <taxon>Eukaryota</taxon>
        <taxon>Metazoa</taxon>
        <taxon>Chordata</taxon>
        <taxon>Craniata</taxon>
        <taxon>Vertebrata</taxon>
        <taxon>Euteleostomi</taxon>
        <taxon>Archelosauria</taxon>
        <taxon>Testudinata</taxon>
        <taxon>Testudines</taxon>
        <taxon>Cryptodira</taxon>
        <taxon>Durocryptodira</taxon>
        <taxon>Americhelydia</taxon>
        <taxon>Chelonioidea</taxon>
        <taxon>Cheloniidae</taxon>
        <taxon>Chelonia</taxon>
    </lineage>
</organism>
<dbReference type="EMBL" id="KB503068">
    <property type="protein sequence ID" value="EMP40791.1"/>
    <property type="molecule type" value="Genomic_DNA"/>
</dbReference>
<protein>
    <submittedName>
        <fullName evidence="1">Uncharacterized protein</fullName>
    </submittedName>
</protein>